<dbReference type="GO" id="GO:0000035">
    <property type="term" value="F:acyl binding"/>
    <property type="evidence" value="ECO:0007669"/>
    <property type="project" value="TreeGrafter"/>
</dbReference>
<gene>
    <name evidence="8" type="ORF">LCGC14_1433970</name>
</gene>
<evidence type="ECO:0000256" key="2">
    <source>
        <dbReference type="ARBA" id="ARBA00022516"/>
    </source>
</evidence>
<keyword evidence="1" id="KW-0596">Phosphopantetheine</keyword>
<evidence type="ECO:0000259" key="7">
    <source>
        <dbReference type="PROSITE" id="PS50075"/>
    </source>
</evidence>
<feature type="domain" description="Carrier" evidence="7">
    <location>
        <begin position="2"/>
        <end position="82"/>
    </location>
</feature>
<evidence type="ECO:0000256" key="3">
    <source>
        <dbReference type="ARBA" id="ARBA00022553"/>
    </source>
</evidence>
<evidence type="ECO:0000256" key="5">
    <source>
        <dbReference type="ARBA" id="ARBA00023098"/>
    </source>
</evidence>
<dbReference type="GO" id="GO:0016020">
    <property type="term" value="C:membrane"/>
    <property type="evidence" value="ECO:0007669"/>
    <property type="project" value="GOC"/>
</dbReference>
<dbReference type="InterPro" id="IPR036736">
    <property type="entry name" value="ACP-like_sf"/>
</dbReference>
<keyword evidence="5" id="KW-0443">Lipid metabolism</keyword>
<dbReference type="NCBIfam" id="TIGR00517">
    <property type="entry name" value="acyl_carrier"/>
    <property type="match status" value="1"/>
</dbReference>
<accession>A0A0F9JN72</accession>
<dbReference type="NCBIfam" id="NF002150">
    <property type="entry name" value="PRK00982.1-4"/>
    <property type="match status" value="1"/>
</dbReference>
<sequence>MATIFERVRKIIVEQLGVEESDVALQTSFVDDLNADSLDLVELIMAMEEEFSDKGKSMEISDEDAEKLATVQDAVNYIIEQDIAEDEA</sequence>
<keyword evidence="3" id="KW-0597">Phosphoprotein</keyword>
<dbReference type="SUPFAM" id="SSF47336">
    <property type="entry name" value="ACP-like"/>
    <property type="match status" value="1"/>
</dbReference>
<evidence type="ECO:0000256" key="1">
    <source>
        <dbReference type="ARBA" id="ARBA00022450"/>
    </source>
</evidence>
<dbReference type="NCBIfam" id="NF002148">
    <property type="entry name" value="PRK00982.1-2"/>
    <property type="match status" value="1"/>
</dbReference>
<proteinExistence type="inferred from homology"/>
<dbReference type="InterPro" id="IPR006162">
    <property type="entry name" value="Ppantetheine_attach_site"/>
</dbReference>
<dbReference type="GO" id="GO:0009245">
    <property type="term" value="P:lipid A biosynthetic process"/>
    <property type="evidence" value="ECO:0007669"/>
    <property type="project" value="TreeGrafter"/>
</dbReference>
<dbReference type="EMBL" id="LAZR01009697">
    <property type="protein sequence ID" value="KKM71113.1"/>
    <property type="molecule type" value="Genomic_DNA"/>
</dbReference>
<dbReference type="Pfam" id="PF00550">
    <property type="entry name" value="PP-binding"/>
    <property type="match status" value="1"/>
</dbReference>
<dbReference type="Gene3D" id="1.10.1200.10">
    <property type="entry name" value="ACP-like"/>
    <property type="match status" value="1"/>
</dbReference>
<evidence type="ECO:0000256" key="4">
    <source>
        <dbReference type="ARBA" id="ARBA00022832"/>
    </source>
</evidence>
<reference evidence="8" key="1">
    <citation type="journal article" date="2015" name="Nature">
        <title>Complex archaea that bridge the gap between prokaryotes and eukaryotes.</title>
        <authorList>
            <person name="Spang A."/>
            <person name="Saw J.H."/>
            <person name="Jorgensen S.L."/>
            <person name="Zaremba-Niedzwiedzka K."/>
            <person name="Martijn J."/>
            <person name="Lind A.E."/>
            <person name="van Eijk R."/>
            <person name="Schleper C."/>
            <person name="Guy L."/>
            <person name="Ettema T.J."/>
        </authorList>
    </citation>
    <scope>NUCLEOTIDE SEQUENCE</scope>
</reference>
<evidence type="ECO:0000256" key="6">
    <source>
        <dbReference type="ARBA" id="ARBA00023160"/>
    </source>
</evidence>
<keyword evidence="4" id="KW-0276">Fatty acid metabolism</keyword>
<dbReference type="GO" id="GO:0005829">
    <property type="term" value="C:cytosol"/>
    <property type="evidence" value="ECO:0007669"/>
    <property type="project" value="TreeGrafter"/>
</dbReference>
<dbReference type="AlphaFoldDB" id="A0A0F9JN72"/>
<dbReference type="PROSITE" id="PS50075">
    <property type="entry name" value="CARRIER"/>
    <property type="match status" value="1"/>
</dbReference>
<keyword evidence="6" id="KW-0275">Fatty acid biosynthesis</keyword>
<name>A0A0F9JN72_9ZZZZ</name>
<dbReference type="PANTHER" id="PTHR20863:SF76">
    <property type="entry name" value="CARRIER DOMAIN-CONTAINING PROTEIN"/>
    <property type="match status" value="1"/>
</dbReference>
<evidence type="ECO:0000313" key="8">
    <source>
        <dbReference type="EMBL" id="KKM71113.1"/>
    </source>
</evidence>
<dbReference type="InterPro" id="IPR003231">
    <property type="entry name" value="ACP"/>
</dbReference>
<protein>
    <recommendedName>
        <fullName evidence="7">Carrier domain-containing protein</fullName>
    </recommendedName>
</protein>
<dbReference type="PROSITE" id="PS00012">
    <property type="entry name" value="PHOSPHOPANTETHEINE"/>
    <property type="match status" value="1"/>
</dbReference>
<dbReference type="PANTHER" id="PTHR20863">
    <property type="entry name" value="ACYL CARRIER PROTEIN"/>
    <property type="match status" value="1"/>
</dbReference>
<organism evidence="8">
    <name type="scientific">marine sediment metagenome</name>
    <dbReference type="NCBI Taxonomy" id="412755"/>
    <lineage>
        <taxon>unclassified sequences</taxon>
        <taxon>metagenomes</taxon>
        <taxon>ecological metagenomes</taxon>
    </lineage>
</organism>
<dbReference type="GO" id="GO:0000036">
    <property type="term" value="F:acyl carrier activity"/>
    <property type="evidence" value="ECO:0007669"/>
    <property type="project" value="TreeGrafter"/>
</dbReference>
<dbReference type="HAMAP" id="MF_01217">
    <property type="entry name" value="Acyl_carrier"/>
    <property type="match status" value="1"/>
</dbReference>
<comment type="caution">
    <text evidence="8">The sequence shown here is derived from an EMBL/GenBank/DDBJ whole genome shotgun (WGS) entry which is preliminary data.</text>
</comment>
<keyword evidence="2" id="KW-0444">Lipid biosynthesis</keyword>
<dbReference type="InterPro" id="IPR009081">
    <property type="entry name" value="PP-bd_ACP"/>
</dbReference>
<dbReference type="NCBIfam" id="NF002151">
    <property type="entry name" value="PRK00982.1-5"/>
    <property type="match status" value="1"/>
</dbReference>